<keyword evidence="5 7" id="KW-0472">Membrane</keyword>
<reference evidence="9 11" key="1">
    <citation type="submission" date="2016-09" db="EMBL/GenBank/DDBJ databases">
        <title>genome sequences of unsequenced Mycobacteria.</title>
        <authorList>
            <person name="Greninger A.L."/>
            <person name="Jerome K.R."/>
            <person name="Mcnair B."/>
            <person name="Wallis C."/>
            <person name="Fang F."/>
        </authorList>
    </citation>
    <scope>NUCLEOTIDE SEQUENCE [LARGE SCALE GENOMIC DNA]</scope>
    <source>
        <strain evidence="9 11">BM1</strain>
    </source>
</reference>
<feature type="transmembrane region" description="Helical" evidence="7">
    <location>
        <begin position="83"/>
        <end position="104"/>
    </location>
</feature>
<feature type="domain" description="EamA" evidence="8">
    <location>
        <begin position="166"/>
        <end position="297"/>
    </location>
</feature>
<dbReference type="GO" id="GO:0016020">
    <property type="term" value="C:membrane"/>
    <property type="evidence" value="ECO:0007669"/>
    <property type="project" value="UniProtKB-SubCell"/>
</dbReference>
<comment type="subcellular location">
    <subcellularLocation>
        <location evidence="1">Membrane</location>
        <topology evidence="1">Multi-pass membrane protein</topology>
    </subcellularLocation>
</comment>
<dbReference type="AlphaFoldDB" id="A0A1Q4HM15"/>
<evidence type="ECO:0000313" key="11">
    <source>
        <dbReference type="Proteomes" id="UP000191039"/>
    </source>
</evidence>
<evidence type="ECO:0000256" key="4">
    <source>
        <dbReference type="ARBA" id="ARBA00022989"/>
    </source>
</evidence>
<feature type="transmembrane region" description="Helical" evidence="7">
    <location>
        <begin position="162"/>
        <end position="182"/>
    </location>
</feature>
<sequence length="450" mass="46045">MVTAEHAHIRPTDFRAPTRGRAWTAGAASGVAYGLTPVAAVFGFSGGTGPAVLLTVRGLFALTAIGLLCVFMRRFRRVPIGAAVGLICLCGPMFGLQVLAYFAAIEQGGAQLSVVLVHVYPIVVILLVALRNRAPVSGPSCALVGVILAGLVLVTLTTGATAPATAIGCALLSAAGYAVYLVASERWVHRVGTVLSTLMVTVGATATVGIVALVTGQSFAISPSAWQVAALQGLVLLPIGLCGALYAVRTLGSVPVSILGTLEPVVGVLAAAVLLHERLTPTQWAGVAVILAACAMLPWVAPRRDEEADAAGALDARHDPFDTGTGVLDPLGDQSPDLVRGDAPQPPILGVHHQDRAVVAREQTSGLGDQHLILVEGVCAQRFVDGDRDVRGALGGAPRAPAHQHVASVPGDRLPRGRGQAGLLAGDRPLGDPQVQDVGVTPRPVGSHPA</sequence>
<evidence type="ECO:0000259" key="8">
    <source>
        <dbReference type="Pfam" id="PF00892"/>
    </source>
</evidence>
<comment type="caution">
    <text evidence="10">The sequence shown here is derived from an EMBL/GenBank/DDBJ whole genome shotgun (WGS) entry which is preliminary data.</text>
</comment>
<evidence type="ECO:0000313" key="12">
    <source>
        <dbReference type="Proteomes" id="UP000220340"/>
    </source>
</evidence>
<feature type="transmembrane region" description="Helical" evidence="7">
    <location>
        <begin position="282"/>
        <end position="301"/>
    </location>
</feature>
<evidence type="ECO:0000313" key="10">
    <source>
        <dbReference type="EMBL" id="PEG54456.1"/>
    </source>
</evidence>
<feature type="transmembrane region" description="Helical" evidence="7">
    <location>
        <begin position="226"/>
        <end position="247"/>
    </location>
</feature>
<feature type="transmembrane region" description="Helical" evidence="7">
    <location>
        <begin position="136"/>
        <end position="156"/>
    </location>
</feature>
<feature type="region of interest" description="Disordered" evidence="6">
    <location>
        <begin position="394"/>
        <end position="450"/>
    </location>
</feature>
<evidence type="ECO:0000256" key="3">
    <source>
        <dbReference type="ARBA" id="ARBA00022692"/>
    </source>
</evidence>
<evidence type="ECO:0000256" key="2">
    <source>
        <dbReference type="ARBA" id="ARBA00007362"/>
    </source>
</evidence>
<evidence type="ECO:0000256" key="5">
    <source>
        <dbReference type="ARBA" id="ARBA00023136"/>
    </source>
</evidence>
<dbReference type="InterPro" id="IPR037185">
    <property type="entry name" value="EmrE-like"/>
</dbReference>
<name>A0A1Q4HM15_9MYCO</name>
<comment type="similarity">
    <text evidence="2">Belongs to the EamA transporter family.</text>
</comment>
<organism evidence="10 12">
    <name type="scientific">Mycolicibacterium diernhoferi</name>
    <dbReference type="NCBI Taxonomy" id="1801"/>
    <lineage>
        <taxon>Bacteria</taxon>
        <taxon>Bacillati</taxon>
        <taxon>Actinomycetota</taxon>
        <taxon>Actinomycetes</taxon>
        <taxon>Mycobacteriales</taxon>
        <taxon>Mycobacteriaceae</taxon>
        <taxon>Mycolicibacterium</taxon>
    </lineage>
</organism>
<dbReference type="Proteomes" id="UP000220340">
    <property type="component" value="Unassembled WGS sequence"/>
</dbReference>
<reference evidence="10 12" key="2">
    <citation type="submission" date="2017-10" db="EMBL/GenBank/DDBJ databases">
        <title>The new phylogeny of genus Mycobacterium.</title>
        <authorList>
            <person name="Tortoli E."/>
            <person name="Trovato A."/>
            <person name="Cirillo D.M."/>
        </authorList>
    </citation>
    <scope>NUCLEOTIDE SEQUENCE [LARGE SCALE GENOMIC DNA]</scope>
    <source>
        <strain evidence="10 12">IP141170001</strain>
    </source>
</reference>
<dbReference type="InterPro" id="IPR000620">
    <property type="entry name" value="EamA_dom"/>
</dbReference>
<keyword evidence="4 7" id="KW-1133">Transmembrane helix</keyword>
<dbReference type="EMBL" id="PDCR01000012">
    <property type="protein sequence ID" value="PEG54456.1"/>
    <property type="molecule type" value="Genomic_DNA"/>
</dbReference>
<dbReference type="STRING" id="1801.BRW64_02850"/>
<dbReference type="SUPFAM" id="SSF103481">
    <property type="entry name" value="Multidrug resistance efflux transporter EmrE"/>
    <property type="match status" value="2"/>
</dbReference>
<dbReference type="PANTHER" id="PTHR32322">
    <property type="entry name" value="INNER MEMBRANE TRANSPORTER"/>
    <property type="match status" value="1"/>
</dbReference>
<feature type="transmembrane region" description="Helical" evidence="7">
    <location>
        <begin position="254"/>
        <end position="276"/>
    </location>
</feature>
<keyword evidence="12" id="KW-1185">Reference proteome</keyword>
<evidence type="ECO:0000256" key="6">
    <source>
        <dbReference type="SAM" id="MobiDB-lite"/>
    </source>
</evidence>
<dbReference type="Pfam" id="PF00892">
    <property type="entry name" value="EamA"/>
    <property type="match status" value="1"/>
</dbReference>
<proteinExistence type="inferred from homology"/>
<keyword evidence="3 7" id="KW-0812">Transmembrane</keyword>
<dbReference type="PANTHER" id="PTHR32322:SF2">
    <property type="entry name" value="EAMA DOMAIN-CONTAINING PROTEIN"/>
    <property type="match status" value="1"/>
</dbReference>
<evidence type="ECO:0000313" key="9">
    <source>
        <dbReference type="EMBL" id="OPE56151.1"/>
    </source>
</evidence>
<gene>
    <name evidence="9" type="ORF">BV510_01175</name>
    <name evidence="10" type="ORF">CRI78_11235</name>
</gene>
<feature type="transmembrane region" description="Helical" evidence="7">
    <location>
        <begin position="194"/>
        <end position="214"/>
    </location>
</feature>
<accession>A0A1Q4HM15</accession>
<feature type="transmembrane region" description="Helical" evidence="7">
    <location>
        <begin position="110"/>
        <end position="129"/>
    </location>
</feature>
<evidence type="ECO:0000256" key="7">
    <source>
        <dbReference type="SAM" id="Phobius"/>
    </source>
</evidence>
<protein>
    <submittedName>
        <fullName evidence="10">EamA/RhaT family transporter</fullName>
    </submittedName>
</protein>
<dbReference type="InterPro" id="IPR050638">
    <property type="entry name" value="AA-Vitamin_Transporters"/>
</dbReference>
<dbReference type="Proteomes" id="UP000191039">
    <property type="component" value="Unassembled WGS sequence"/>
</dbReference>
<dbReference type="EMBL" id="MIJD01000006">
    <property type="protein sequence ID" value="OPE56151.1"/>
    <property type="molecule type" value="Genomic_DNA"/>
</dbReference>
<feature type="transmembrane region" description="Helical" evidence="7">
    <location>
        <begin position="51"/>
        <end position="71"/>
    </location>
</feature>
<feature type="transmembrane region" description="Helical" evidence="7">
    <location>
        <begin position="22"/>
        <end position="45"/>
    </location>
</feature>
<evidence type="ECO:0000256" key="1">
    <source>
        <dbReference type="ARBA" id="ARBA00004141"/>
    </source>
</evidence>